<gene>
    <name evidence="1" type="ORF">FOT42_001985</name>
</gene>
<reference evidence="1" key="1">
    <citation type="submission" date="2019-10" db="EMBL/GenBank/DDBJ databases">
        <title>Muricauda hadale sp. nov., a piezophilic bacterium isolated from hadopelagic water of the Mariana Trench.</title>
        <authorList>
            <person name="Wei Y."/>
        </authorList>
    </citation>
    <scope>NUCLEOTIDE SEQUENCE [LARGE SCALE GENOMIC DNA]</scope>
    <source>
        <strain evidence="1">MT-229</strain>
    </source>
</reference>
<dbReference type="Proteomes" id="UP000319204">
    <property type="component" value="Unassembled WGS sequence"/>
</dbReference>
<dbReference type="EMBL" id="VNIK02000001">
    <property type="protein sequence ID" value="KAB5491744.1"/>
    <property type="molecule type" value="Genomic_DNA"/>
</dbReference>
<name>A0A5N5IU53_9FLAO</name>
<evidence type="ECO:0000313" key="2">
    <source>
        <dbReference type="Proteomes" id="UP000319204"/>
    </source>
</evidence>
<keyword evidence="2" id="KW-1185">Reference proteome</keyword>
<proteinExistence type="predicted"/>
<organism evidence="1 2">
    <name type="scientific">Flagellimonas hadalis</name>
    <dbReference type="NCBI Taxonomy" id="2597517"/>
    <lineage>
        <taxon>Bacteria</taxon>
        <taxon>Pseudomonadati</taxon>
        <taxon>Bacteroidota</taxon>
        <taxon>Flavobacteriia</taxon>
        <taxon>Flavobacteriales</taxon>
        <taxon>Flavobacteriaceae</taxon>
        <taxon>Flagellimonas</taxon>
    </lineage>
</organism>
<protein>
    <recommendedName>
        <fullName evidence="3">Preprotein translocase subunit SecB</fullName>
    </recommendedName>
</protein>
<evidence type="ECO:0000313" key="1">
    <source>
        <dbReference type="EMBL" id="KAB5491744.1"/>
    </source>
</evidence>
<dbReference type="AlphaFoldDB" id="A0A5N5IU53"/>
<accession>A0A5N5IU53</accession>
<sequence>MQIMTAKKKKNKSKKKSIKVQIIECTPSGFYIQDLDKIEPSEIEQRDLEFRLNIVSSTNIDEKLIKVELELDSYLIIDGEADTQGLFGIKSTSIFKTPEIDDIVNDDGKVTAPDEFMKKLLNISIGGIRGMLAAKLVNTEMRHITLPLLDLSLMKKEDN</sequence>
<comment type="caution">
    <text evidence="1">The sequence shown here is derived from an EMBL/GenBank/DDBJ whole genome shotgun (WGS) entry which is preliminary data.</text>
</comment>
<evidence type="ECO:0008006" key="3">
    <source>
        <dbReference type="Google" id="ProtNLM"/>
    </source>
</evidence>